<dbReference type="EMBL" id="CP066690">
    <property type="protein sequence ID" value="QQG45366.1"/>
    <property type="molecule type" value="Genomic_DNA"/>
</dbReference>
<protein>
    <submittedName>
        <fullName evidence="1">Uncharacterized protein</fullName>
    </submittedName>
</protein>
<evidence type="ECO:0000313" key="1">
    <source>
        <dbReference type="EMBL" id="QQG45366.1"/>
    </source>
</evidence>
<sequence>MILDLLLLGLFLSSAFLLWYRISEKIPELVAIPDEVITARFEEDSAKLRLFILNIKTWYKERHYEYTLWKIASRALYRLHLFLLRADNNTVSLLKKTRENLGAANGNINGNGNGNGEYWKQLKEEPTAIAASSRVQEIRIKK</sequence>
<accession>A0A7T5URC6</accession>
<dbReference type="AlphaFoldDB" id="A0A7T5URC6"/>
<organism evidence="1 2">
    <name type="scientific">Candidatus Sungiibacteriota bacterium</name>
    <dbReference type="NCBI Taxonomy" id="2750080"/>
    <lineage>
        <taxon>Bacteria</taxon>
        <taxon>Candidatus Sungiibacteriota</taxon>
    </lineage>
</organism>
<dbReference type="Proteomes" id="UP000595618">
    <property type="component" value="Chromosome"/>
</dbReference>
<evidence type="ECO:0000313" key="2">
    <source>
        <dbReference type="Proteomes" id="UP000595618"/>
    </source>
</evidence>
<reference evidence="1 2" key="1">
    <citation type="submission" date="2020-07" db="EMBL/GenBank/DDBJ databases">
        <title>Huge and variable diversity of episymbiotic CPR bacteria and DPANN archaea in groundwater ecosystems.</title>
        <authorList>
            <person name="He C.Y."/>
            <person name="Keren R."/>
            <person name="Whittaker M."/>
            <person name="Farag I.F."/>
            <person name="Doudna J."/>
            <person name="Cate J.H.D."/>
            <person name="Banfield J.F."/>
        </authorList>
    </citation>
    <scope>NUCLEOTIDE SEQUENCE [LARGE SCALE GENOMIC DNA]</scope>
    <source>
        <strain evidence="1">NC_groundwater_541_Ag_S-0.1um_46_50</strain>
    </source>
</reference>
<proteinExistence type="predicted"/>
<gene>
    <name evidence="1" type="ORF">HYW89_00295</name>
</gene>
<name>A0A7T5URC6_9BACT</name>